<sequence length="90" mass="10934">MFNIEGMDFKDMPLEVKNIENKQIFFKMKCPLCGKIHKYSYNIKEFFKRQMIVCGCECFGIPLFYIGNKEKVRERVTKHNELKEKMYMMM</sequence>
<dbReference type="EMBL" id="BAAACG010000013">
    <property type="protein sequence ID" value="GAA0744209.1"/>
    <property type="molecule type" value="Genomic_DNA"/>
</dbReference>
<name>A0ABP3UYH8_9CLOT</name>
<dbReference type="Proteomes" id="UP001501510">
    <property type="component" value="Unassembled WGS sequence"/>
</dbReference>
<accession>A0ABP3UYH8</accession>
<comment type="caution">
    <text evidence="1">The sequence shown here is derived from an EMBL/GenBank/DDBJ whole genome shotgun (WGS) entry which is preliminary data.</text>
</comment>
<evidence type="ECO:0000313" key="2">
    <source>
        <dbReference type="Proteomes" id="UP001501510"/>
    </source>
</evidence>
<keyword evidence="2" id="KW-1185">Reference proteome</keyword>
<evidence type="ECO:0000313" key="1">
    <source>
        <dbReference type="EMBL" id="GAA0744209.1"/>
    </source>
</evidence>
<organism evidence="1 2">
    <name type="scientific">Clostridium oceanicum</name>
    <dbReference type="NCBI Taxonomy" id="1543"/>
    <lineage>
        <taxon>Bacteria</taxon>
        <taxon>Bacillati</taxon>
        <taxon>Bacillota</taxon>
        <taxon>Clostridia</taxon>
        <taxon>Eubacteriales</taxon>
        <taxon>Clostridiaceae</taxon>
        <taxon>Clostridium</taxon>
    </lineage>
</organism>
<dbReference type="RefSeq" id="WP_343762592.1">
    <property type="nucleotide sequence ID" value="NZ_BAAACG010000013.1"/>
</dbReference>
<gene>
    <name evidence="1" type="ORF">GCM10008906_28820</name>
</gene>
<protein>
    <submittedName>
        <fullName evidence="1">Uncharacterized protein</fullName>
    </submittedName>
</protein>
<reference evidence="2" key="1">
    <citation type="journal article" date="2019" name="Int. J. Syst. Evol. Microbiol.">
        <title>The Global Catalogue of Microorganisms (GCM) 10K type strain sequencing project: providing services to taxonomists for standard genome sequencing and annotation.</title>
        <authorList>
            <consortium name="The Broad Institute Genomics Platform"/>
            <consortium name="The Broad Institute Genome Sequencing Center for Infectious Disease"/>
            <person name="Wu L."/>
            <person name="Ma J."/>
        </authorList>
    </citation>
    <scope>NUCLEOTIDE SEQUENCE [LARGE SCALE GENOMIC DNA]</scope>
    <source>
        <strain evidence="2">JCM 1407</strain>
    </source>
</reference>
<proteinExistence type="predicted"/>